<dbReference type="EMBL" id="BNCQ01000024">
    <property type="protein sequence ID" value="GIM07417.1"/>
    <property type="molecule type" value="Genomic_DNA"/>
</dbReference>
<keyword evidence="2" id="KW-1133">Transmembrane helix</keyword>
<organism evidence="3 4">
    <name type="scientific">Volvox reticuliferus</name>
    <dbReference type="NCBI Taxonomy" id="1737510"/>
    <lineage>
        <taxon>Eukaryota</taxon>
        <taxon>Viridiplantae</taxon>
        <taxon>Chlorophyta</taxon>
        <taxon>core chlorophytes</taxon>
        <taxon>Chlorophyceae</taxon>
        <taxon>CS clade</taxon>
        <taxon>Chlamydomonadales</taxon>
        <taxon>Volvocaceae</taxon>
        <taxon>Volvox</taxon>
    </lineage>
</organism>
<feature type="region of interest" description="Disordered" evidence="1">
    <location>
        <begin position="54"/>
        <end position="96"/>
    </location>
</feature>
<evidence type="ECO:0000256" key="2">
    <source>
        <dbReference type="SAM" id="Phobius"/>
    </source>
</evidence>
<sequence length="127" mass="13706">MSCAFTRQHFRIRLANAARTLSGFIFGVLLTCAVISYHRNHAKQVLLLATLTDGASGPAKPSEALSTGNPADKYLGNGASRSTLSRNEQQDSDISLTDEEADLQRALRVINGHDADKGEPQPIAWVT</sequence>
<protein>
    <submittedName>
        <fullName evidence="3">Uncharacterized protein</fullName>
    </submittedName>
</protein>
<accession>A0A8J4GGS2</accession>
<feature type="transmembrane region" description="Helical" evidence="2">
    <location>
        <begin position="21"/>
        <end position="38"/>
    </location>
</feature>
<evidence type="ECO:0000313" key="3">
    <source>
        <dbReference type="EMBL" id="GIM07417.1"/>
    </source>
</evidence>
<proteinExistence type="predicted"/>
<comment type="caution">
    <text evidence="3">The sequence shown here is derived from an EMBL/GenBank/DDBJ whole genome shotgun (WGS) entry which is preliminary data.</text>
</comment>
<keyword evidence="2" id="KW-0472">Membrane</keyword>
<evidence type="ECO:0000313" key="4">
    <source>
        <dbReference type="Proteomes" id="UP000722791"/>
    </source>
</evidence>
<name>A0A8J4GGS2_9CHLO</name>
<dbReference type="AlphaFoldDB" id="A0A8J4GGS2"/>
<reference evidence="3" key="1">
    <citation type="journal article" date="2021" name="Proc. Natl. Acad. Sci. U.S.A.">
        <title>Three genomes in the algal genus Volvox reveal the fate of a haploid sex-determining region after a transition to homothallism.</title>
        <authorList>
            <person name="Yamamoto K."/>
            <person name="Hamaji T."/>
            <person name="Kawai-Toyooka H."/>
            <person name="Matsuzaki R."/>
            <person name="Takahashi F."/>
            <person name="Nishimura Y."/>
            <person name="Kawachi M."/>
            <person name="Noguchi H."/>
            <person name="Minakuchi Y."/>
            <person name="Umen J.G."/>
            <person name="Toyoda A."/>
            <person name="Nozaki H."/>
        </authorList>
    </citation>
    <scope>NUCLEOTIDE SEQUENCE</scope>
    <source>
        <strain evidence="3">NIES-3785</strain>
    </source>
</reference>
<keyword evidence="2" id="KW-0812">Transmembrane</keyword>
<gene>
    <name evidence="3" type="ORF">Vretimale_11511</name>
</gene>
<feature type="compositionally biased region" description="Polar residues" evidence="1">
    <location>
        <begin position="79"/>
        <end position="95"/>
    </location>
</feature>
<dbReference type="Proteomes" id="UP000722791">
    <property type="component" value="Unassembled WGS sequence"/>
</dbReference>
<evidence type="ECO:0000256" key="1">
    <source>
        <dbReference type="SAM" id="MobiDB-lite"/>
    </source>
</evidence>